<reference evidence="2 3" key="1">
    <citation type="submission" date="2019-02" db="EMBL/GenBank/DDBJ databases">
        <title>Closed genome of Sporomusa termitida DSM 4440.</title>
        <authorList>
            <person name="Poehlein A."/>
            <person name="Daniel R."/>
        </authorList>
    </citation>
    <scope>NUCLEOTIDE SEQUENCE [LARGE SCALE GENOMIC DNA]</scope>
    <source>
        <strain evidence="2 3">DSM 4440</strain>
    </source>
</reference>
<dbReference type="Proteomes" id="UP000320776">
    <property type="component" value="Chromosome"/>
</dbReference>
<keyword evidence="1" id="KW-1133">Transmembrane helix</keyword>
<evidence type="ECO:0000256" key="1">
    <source>
        <dbReference type="SAM" id="Phobius"/>
    </source>
</evidence>
<dbReference type="KEGG" id="sted:SPTER_08670"/>
<keyword evidence="1" id="KW-0472">Membrane</keyword>
<organism evidence="2 3">
    <name type="scientific">Sporomusa termitida</name>
    <dbReference type="NCBI Taxonomy" id="2377"/>
    <lineage>
        <taxon>Bacteria</taxon>
        <taxon>Bacillati</taxon>
        <taxon>Bacillota</taxon>
        <taxon>Negativicutes</taxon>
        <taxon>Selenomonadales</taxon>
        <taxon>Sporomusaceae</taxon>
        <taxon>Sporomusa</taxon>
    </lineage>
</organism>
<feature type="transmembrane region" description="Helical" evidence="1">
    <location>
        <begin position="97"/>
        <end position="119"/>
    </location>
</feature>
<evidence type="ECO:0000313" key="3">
    <source>
        <dbReference type="Proteomes" id="UP000320776"/>
    </source>
</evidence>
<proteinExistence type="predicted"/>
<gene>
    <name evidence="2" type="ORF">SPTER_08670</name>
</gene>
<feature type="transmembrane region" description="Helical" evidence="1">
    <location>
        <begin position="30"/>
        <end position="49"/>
    </location>
</feature>
<protein>
    <submittedName>
        <fullName evidence="2">Uncharacterized protein</fullName>
    </submittedName>
</protein>
<dbReference type="NCBIfam" id="NF041644">
    <property type="entry name" value="CBO0543_fam"/>
    <property type="match status" value="1"/>
</dbReference>
<dbReference type="EMBL" id="CP036259">
    <property type="protein sequence ID" value="QDR79592.1"/>
    <property type="molecule type" value="Genomic_DNA"/>
</dbReference>
<dbReference type="AlphaFoldDB" id="A0A517DQF4"/>
<evidence type="ECO:0000313" key="2">
    <source>
        <dbReference type="EMBL" id="QDR79592.1"/>
    </source>
</evidence>
<dbReference type="InterPro" id="IPR048147">
    <property type="entry name" value="CBO0543-like"/>
</dbReference>
<feature type="transmembrane region" description="Helical" evidence="1">
    <location>
        <begin position="152"/>
        <end position="171"/>
    </location>
</feature>
<name>A0A517DQF4_9FIRM</name>
<dbReference type="OrthoDB" id="1730091at2"/>
<feature type="transmembrane region" description="Helical" evidence="1">
    <location>
        <begin position="70"/>
        <end position="91"/>
    </location>
</feature>
<keyword evidence="1" id="KW-0812">Transmembrane</keyword>
<sequence>MLIFFFRVLLISSFLITAIKLGDWKNWQRYYPTILFVMVVNLASSFITYHHILWNYNPDIFVRTQTTIELLNAFVLLPAVAFIFLSLFPFARSKVYQAGYIALWILIFSCIELVAHYIVGSLSYKNQWSWFDSFIFDIALFSVTRLHYSRPFWAWGISLIITVIIYTGFGFSAGEFK</sequence>
<accession>A0A517DQF4</accession>
<keyword evidence="3" id="KW-1185">Reference proteome</keyword>